<keyword evidence="2" id="KW-1185">Reference proteome</keyword>
<organism evidence="1 2">
    <name type="scientific">Laetiporus sulphureus 93-53</name>
    <dbReference type="NCBI Taxonomy" id="1314785"/>
    <lineage>
        <taxon>Eukaryota</taxon>
        <taxon>Fungi</taxon>
        <taxon>Dikarya</taxon>
        <taxon>Basidiomycota</taxon>
        <taxon>Agaricomycotina</taxon>
        <taxon>Agaricomycetes</taxon>
        <taxon>Polyporales</taxon>
        <taxon>Laetiporus</taxon>
    </lineage>
</organism>
<accession>A0A165FW22</accession>
<evidence type="ECO:0000313" key="1">
    <source>
        <dbReference type="EMBL" id="KZT09484.1"/>
    </source>
</evidence>
<dbReference type="InParanoid" id="A0A165FW22"/>
<gene>
    <name evidence="1" type="ORF">LAESUDRAFT_507205</name>
</gene>
<dbReference type="EMBL" id="KV427611">
    <property type="protein sequence ID" value="KZT09484.1"/>
    <property type="molecule type" value="Genomic_DNA"/>
</dbReference>
<dbReference type="Proteomes" id="UP000076871">
    <property type="component" value="Unassembled WGS sequence"/>
</dbReference>
<evidence type="ECO:0000313" key="2">
    <source>
        <dbReference type="Proteomes" id="UP000076871"/>
    </source>
</evidence>
<sequence length="166" mass="19115">MIPNAQKIPHPQVARHILYQVTLRERMTESRSLAPTGDRRLALQTVRMKSSWWIRTTGQNAGRGGCKKIVVCRRQRRPPPKAELEHERTSNFRLVGFSQISANKDAERRSRCKERPMAHARRDCSMLNIDGCHACHIASVTLATRSMEYSIYIRSFTLFSLLQLPD</sequence>
<protein>
    <submittedName>
        <fullName evidence="1">Uncharacterized protein</fullName>
    </submittedName>
</protein>
<dbReference type="AlphaFoldDB" id="A0A165FW22"/>
<dbReference type="RefSeq" id="XP_040767224.1">
    <property type="nucleotide sequence ID" value="XM_040902725.1"/>
</dbReference>
<reference evidence="1 2" key="1">
    <citation type="journal article" date="2016" name="Mol. Biol. Evol.">
        <title>Comparative Genomics of Early-Diverging Mushroom-Forming Fungi Provides Insights into the Origins of Lignocellulose Decay Capabilities.</title>
        <authorList>
            <person name="Nagy L.G."/>
            <person name="Riley R."/>
            <person name="Tritt A."/>
            <person name="Adam C."/>
            <person name="Daum C."/>
            <person name="Floudas D."/>
            <person name="Sun H."/>
            <person name="Yadav J.S."/>
            <person name="Pangilinan J."/>
            <person name="Larsson K.H."/>
            <person name="Matsuura K."/>
            <person name="Barry K."/>
            <person name="Labutti K."/>
            <person name="Kuo R."/>
            <person name="Ohm R.A."/>
            <person name="Bhattacharya S.S."/>
            <person name="Shirouzu T."/>
            <person name="Yoshinaga Y."/>
            <person name="Martin F.M."/>
            <person name="Grigoriev I.V."/>
            <person name="Hibbett D.S."/>
        </authorList>
    </citation>
    <scope>NUCLEOTIDE SEQUENCE [LARGE SCALE GENOMIC DNA]</scope>
    <source>
        <strain evidence="1 2">93-53</strain>
    </source>
</reference>
<dbReference type="GeneID" id="63819756"/>
<name>A0A165FW22_9APHY</name>
<proteinExistence type="predicted"/>